<protein>
    <recommendedName>
        <fullName evidence="5">Interleukin-1</fullName>
    </recommendedName>
</protein>
<dbReference type="GO" id="GO:0071222">
    <property type="term" value="P:cellular response to lipopolysaccharide"/>
    <property type="evidence" value="ECO:0007669"/>
    <property type="project" value="TreeGrafter"/>
</dbReference>
<dbReference type="InterPro" id="IPR003297">
    <property type="entry name" value="IL-1RA/IL-36"/>
</dbReference>
<dbReference type="SMART" id="SM00125">
    <property type="entry name" value="IL1"/>
    <property type="match status" value="1"/>
</dbReference>
<name>A0A5E4D115_MARMO</name>
<dbReference type="PROSITE" id="PS00253">
    <property type="entry name" value="INTERLEUKIN_1"/>
    <property type="match status" value="1"/>
</dbReference>
<comment type="subcellular location">
    <subcellularLocation>
        <location evidence="1 5">Secreted</location>
    </subcellularLocation>
</comment>
<keyword evidence="4" id="KW-1015">Disulfide bond</keyword>
<dbReference type="Proteomes" id="UP000662637">
    <property type="component" value="Unassembled WGS sequence"/>
</dbReference>
<dbReference type="InterPro" id="IPR008996">
    <property type="entry name" value="IL1/FGF"/>
</dbReference>
<reference evidence="7" key="2">
    <citation type="submission" date="2020-08" db="EMBL/GenBank/DDBJ databases">
        <authorList>
            <person name="Shumante A."/>
            <person name="Zimin A.V."/>
            <person name="Puiu D."/>
            <person name="Salzberg S.L."/>
        </authorList>
    </citation>
    <scope>NUCLEOTIDE SEQUENCE</scope>
    <source>
        <strain evidence="7">WC2-LM</strain>
        <tissue evidence="7">Liver</tissue>
    </source>
</reference>
<evidence type="ECO:0000313" key="8">
    <source>
        <dbReference type="EMBL" id="VTJ87805.1"/>
    </source>
</evidence>
<keyword evidence="9" id="KW-1185">Reference proteome</keyword>
<dbReference type="EMBL" id="CABDUW010002724">
    <property type="protein sequence ID" value="VTJ87805.1"/>
    <property type="molecule type" value="Genomic_DNA"/>
</dbReference>
<evidence type="ECO:0000313" key="9">
    <source>
        <dbReference type="Proteomes" id="UP000335636"/>
    </source>
</evidence>
<evidence type="ECO:0000313" key="7">
    <source>
        <dbReference type="EMBL" id="KAF7479237.1"/>
    </source>
</evidence>
<dbReference type="PRINTS" id="PR01360">
    <property type="entry name" value="INTRLEUKIN1X"/>
</dbReference>
<dbReference type="FunFam" id="2.80.10.50:FF:000013">
    <property type="entry name" value="Interleukin-1"/>
    <property type="match status" value="1"/>
</dbReference>
<dbReference type="PANTHER" id="PTHR10078">
    <property type="entry name" value="INTERLEUKIN-1 FAMILY MEMBER"/>
    <property type="match status" value="1"/>
</dbReference>
<dbReference type="GO" id="GO:0005125">
    <property type="term" value="F:cytokine activity"/>
    <property type="evidence" value="ECO:0007669"/>
    <property type="project" value="UniProtKB-UniRule"/>
</dbReference>
<dbReference type="GO" id="GO:0005149">
    <property type="term" value="F:interleukin-1 receptor binding"/>
    <property type="evidence" value="ECO:0007669"/>
    <property type="project" value="UniProtKB-UniRule"/>
</dbReference>
<dbReference type="GO" id="GO:0010628">
    <property type="term" value="P:positive regulation of gene expression"/>
    <property type="evidence" value="ECO:0007669"/>
    <property type="project" value="TreeGrafter"/>
</dbReference>
<feature type="compositionally biased region" description="Polar residues" evidence="6">
    <location>
        <begin position="1"/>
        <end position="16"/>
    </location>
</feature>
<dbReference type="InterPro" id="IPR000975">
    <property type="entry name" value="IL-1_fam"/>
</dbReference>
<sequence>MSSSSPPRLEQPQTGSCPPPHTPVPNTSSSEDPMFTPELQDRPIFYTIRDSQQMVWVLSGDVLIAAPSSNNVQPVTVTLIACRDTELHDEEKGNLVFLGIKGKDLSFCCAEVEGQPTLQLKEVSIMELYRENKARTPFLFFHSLEGSTSAFQSASHPGWFIATSSTAKQPVTLTRERGLANTNFYLGREN</sequence>
<proteinExistence type="inferred from homology"/>
<dbReference type="GO" id="GO:0002437">
    <property type="term" value="P:inflammatory response to antigenic stimulus"/>
    <property type="evidence" value="ECO:0007669"/>
    <property type="project" value="TreeGrafter"/>
</dbReference>
<accession>A0A5E4D115</accession>
<evidence type="ECO:0000256" key="2">
    <source>
        <dbReference type="ARBA" id="ARBA00010448"/>
    </source>
</evidence>
<evidence type="ECO:0000256" key="1">
    <source>
        <dbReference type="ARBA" id="ARBA00004613"/>
    </source>
</evidence>
<evidence type="ECO:0000256" key="6">
    <source>
        <dbReference type="SAM" id="MobiDB-lite"/>
    </source>
</evidence>
<reference evidence="8 9" key="1">
    <citation type="submission" date="2019-04" db="EMBL/GenBank/DDBJ databases">
        <authorList>
            <person name="Alioto T."/>
            <person name="Alioto T."/>
        </authorList>
    </citation>
    <scope>NUCLEOTIDE SEQUENCE [LARGE SCALE GENOMIC DNA]</scope>
</reference>
<dbReference type="GO" id="GO:0019221">
    <property type="term" value="P:cytokine-mediated signaling pathway"/>
    <property type="evidence" value="ECO:0007669"/>
    <property type="project" value="TreeGrafter"/>
</dbReference>
<feature type="region of interest" description="Disordered" evidence="6">
    <location>
        <begin position="1"/>
        <end position="36"/>
    </location>
</feature>
<dbReference type="Proteomes" id="UP000335636">
    <property type="component" value="Unassembled WGS sequence"/>
</dbReference>
<dbReference type="CDD" id="cd23300">
    <property type="entry name" value="beta-trefoil_IL36"/>
    <property type="match status" value="1"/>
</dbReference>
<dbReference type="Pfam" id="PF00340">
    <property type="entry name" value="IL1"/>
    <property type="match status" value="1"/>
</dbReference>
<organism evidence="8 9">
    <name type="scientific">Marmota monax</name>
    <name type="common">Woodchuck</name>
    <dbReference type="NCBI Taxonomy" id="9995"/>
    <lineage>
        <taxon>Eukaryota</taxon>
        <taxon>Metazoa</taxon>
        <taxon>Chordata</taxon>
        <taxon>Craniata</taxon>
        <taxon>Vertebrata</taxon>
        <taxon>Euteleostomi</taxon>
        <taxon>Mammalia</taxon>
        <taxon>Eutheria</taxon>
        <taxon>Euarchontoglires</taxon>
        <taxon>Glires</taxon>
        <taxon>Rodentia</taxon>
        <taxon>Sciuromorpha</taxon>
        <taxon>Sciuridae</taxon>
        <taxon>Xerinae</taxon>
        <taxon>Marmotini</taxon>
        <taxon>Marmota</taxon>
    </lineage>
</organism>
<gene>
    <name evidence="7" type="ORF">GHT09_009638</name>
    <name evidence="8" type="ORF">MONAX_5E012725</name>
</gene>
<dbReference type="GO" id="GO:0005615">
    <property type="term" value="C:extracellular space"/>
    <property type="evidence" value="ECO:0007669"/>
    <property type="project" value="InterPro"/>
</dbReference>
<dbReference type="InterPro" id="IPR020877">
    <property type="entry name" value="IL-1_CS"/>
</dbReference>
<dbReference type="PRINTS" id="PR00264">
    <property type="entry name" value="INTERLEUKIN1"/>
</dbReference>
<dbReference type="EMBL" id="WJEC01001263">
    <property type="protein sequence ID" value="KAF7479237.1"/>
    <property type="molecule type" value="Genomic_DNA"/>
</dbReference>
<evidence type="ECO:0000256" key="3">
    <source>
        <dbReference type="ARBA" id="ARBA00022525"/>
    </source>
</evidence>
<dbReference type="AlphaFoldDB" id="A0A5E4D115"/>
<dbReference type="SUPFAM" id="SSF50353">
    <property type="entry name" value="Cytokine"/>
    <property type="match status" value="1"/>
</dbReference>
<comment type="similarity">
    <text evidence="2 5">Belongs to the IL-1 family.</text>
</comment>
<dbReference type="PANTHER" id="PTHR10078:SF24">
    <property type="entry name" value="INTERLEUKIN-36 BETA"/>
    <property type="match status" value="1"/>
</dbReference>
<dbReference type="GO" id="GO:0045582">
    <property type="term" value="P:positive regulation of T cell differentiation"/>
    <property type="evidence" value="ECO:0007669"/>
    <property type="project" value="TreeGrafter"/>
</dbReference>
<keyword evidence="3 5" id="KW-0964">Secreted</keyword>
<evidence type="ECO:0000256" key="5">
    <source>
        <dbReference type="RuleBase" id="RU003753"/>
    </source>
</evidence>
<dbReference type="Gene3D" id="2.80.10.50">
    <property type="match status" value="1"/>
</dbReference>
<evidence type="ECO:0000256" key="4">
    <source>
        <dbReference type="ARBA" id="ARBA00023157"/>
    </source>
</evidence>